<sequence length="305" mass="33426">MPDTPLHRVLKPLNFKRAKGQAVDGRSQRSTAAADGIHILRPQSGKPGKSPGVSFFHFFPEMSEAAHAYLGAEVYKCGITAPKTSLPSHFRIVCDGPKSLPLVAENGETEIVEVGVHWSLFTTEKMEVTEFEAKFAELQTTFQPCNTFEGGAGLRQFNVDLDYLPTDRLSCAVVTALDEMADMTSQPNTRMFARVYAGHIRATDMEFKDVLEDLPMAWMAAQALEAFATDDPMMYADAFEVQTQLGHLFNEDDFKLSMPIRKQVSTSAGSNTATMEMIKSCEDPVQVNVCGLTATQLSPLSASLG</sequence>
<dbReference type="OrthoDB" id="554713at2759"/>
<reference evidence="2 3" key="1">
    <citation type="journal article" date="2010" name="Science">
        <title>Genomic analysis of organismal complexity in the multicellular green alga Volvox carteri.</title>
        <authorList>
            <person name="Prochnik S.E."/>
            <person name="Umen J."/>
            <person name="Nedelcu A.M."/>
            <person name="Hallmann A."/>
            <person name="Miller S.M."/>
            <person name="Nishii I."/>
            <person name="Ferris P."/>
            <person name="Kuo A."/>
            <person name="Mitros T."/>
            <person name="Fritz-Laylin L.K."/>
            <person name="Hellsten U."/>
            <person name="Chapman J."/>
            <person name="Simakov O."/>
            <person name="Rensing S.A."/>
            <person name="Terry A."/>
            <person name="Pangilinan J."/>
            <person name="Kapitonov V."/>
            <person name="Jurka J."/>
            <person name="Salamov A."/>
            <person name="Shapiro H."/>
            <person name="Schmutz J."/>
            <person name="Grimwood J."/>
            <person name="Lindquist E."/>
            <person name="Lucas S."/>
            <person name="Grigoriev I.V."/>
            <person name="Schmitt R."/>
            <person name="Kirk D."/>
            <person name="Rokhsar D.S."/>
        </authorList>
    </citation>
    <scope>NUCLEOTIDE SEQUENCE [LARGE SCALE GENOMIC DNA]</scope>
    <source>
        <strain evidence="3">f. Nagariensis / Eve</strain>
    </source>
</reference>
<dbReference type="RefSeq" id="XP_002949398.1">
    <property type="nucleotide sequence ID" value="XM_002949352.1"/>
</dbReference>
<evidence type="ECO:0000313" key="3">
    <source>
        <dbReference type="Proteomes" id="UP000001058"/>
    </source>
</evidence>
<feature type="region of interest" description="Disordered" evidence="1">
    <location>
        <begin position="20"/>
        <end position="48"/>
    </location>
</feature>
<dbReference type="AlphaFoldDB" id="D8TSR5"/>
<dbReference type="InParanoid" id="D8TSR5"/>
<dbReference type="EMBL" id="GL378335">
    <property type="protein sequence ID" value="EFJ49417.1"/>
    <property type="molecule type" value="Genomic_DNA"/>
</dbReference>
<accession>D8TSR5</accession>
<proteinExistence type="predicted"/>
<organism evidence="3">
    <name type="scientific">Volvox carteri f. nagariensis</name>
    <dbReference type="NCBI Taxonomy" id="3068"/>
    <lineage>
        <taxon>Eukaryota</taxon>
        <taxon>Viridiplantae</taxon>
        <taxon>Chlorophyta</taxon>
        <taxon>core chlorophytes</taxon>
        <taxon>Chlorophyceae</taxon>
        <taxon>CS clade</taxon>
        <taxon>Chlamydomonadales</taxon>
        <taxon>Volvocaceae</taxon>
        <taxon>Volvox</taxon>
    </lineage>
</organism>
<gene>
    <name evidence="2" type="ORF">VOLCADRAFT_89825</name>
</gene>
<dbReference type="KEGG" id="vcn:VOLCADRAFT_89825"/>
<dbReference type="Proteomes" id="UP000001058">
    <property type="component" value="Unassembled WGS sequence"/>
</dbReference>
<protein>
    <submittedName>
        <fullName evidence="2">Uncharacterized protein</fullName>
    </submittedName>
</protein>
<name>D8TSR5_VOLCA</name>
<evidence type="ECO:0000313" key="2">
    <source>
        <dbReference type="EMBL" id="EFJ49417.1"/>
    </source>
</evidence>
<keyword evidence="3" id="KW-1185">Reference proteome</keyword>
<evidence type="ECO:0000256" key="1">
    <source>
        <dbReference type="SAM" id="MobiDB-lite"/>
    </source>
</evidence>
<dbReference type="GeneID" id="9618686"/>